<gene>
    <name evidence="2" type="ORF">GTC17262_02920</name>
</gene>
<accession>A0AB33JD07</accession>
<feature type="compositionally biased region" description="Basic residues" evidence="1">
    <location>
        <begin position="117"/>
        <end position="134"/>
    </location>
</feature>
<protein>
    <submittedName>
        <fullName evidence="2">Uncharacterized protein</fullName>
    </submittedName>
</protein>
<feature type="compositionally biased region" description="Polar residues" evidence="1">
    <location>
        <begin position="86"/>
        <end position="113"/>
    </location>
</feature>
<name>A0AB33JD07_9BACT</name>
<organism evidence="2">
    <name type="scientific">Prevotella sp. GTC17262</name>
    <dbReference type="NCBI Taxonomy" id="3236797"/>
    <lineage>
        <taxon>Bacteria</taxon>
        <taxon>Pseudomonadati</taxon>
        <taxon>Bacteroidota</taxon>
        <taxon>Bacteroidia</taxon>
        <taxon>Bacteroidales</taxon>
        <taxon>Prevotellaceae</taxon>
        <taxon>Prevotella</taxon>
    </lineage>
</organism>
<evidence type="ECO:0000256" key="1">
    <source>
        <dbReference type="SAM" id="MobiDB-lite"/>
    </source>
</evidence>
<evidence type="ECO:0000313" key="2">
    <source>
        <dbReference type="EMBL" id="BFO80101.1"/>
    </source>
</evidence>
<reference evidence="2" key="1">
    <citation type="submission" date="2024-07" db="EMBL/GenBank/DDBJ databases">
        <title>Complete genome sequence of Prevotella sp. YM-2024 GTC17262.</title>
        <authorList>
            <person name="Hayashi M."/>
            <person name="Muto Y."/>
            <person name="Tanaka K."/>
            <person name="Niwa H."/>
        </authorList>
    </citation>
    <scope>NUCLEOTIDE SEQUENCE</scope>
    <source>
        <strain evidence="2">GTC17262</strain>
    </source>
</reference>
<dbReference type="EMBL" id="AP035789">
    <property type="protein sequence ID" value="BFO80101.1"/>
    <property type="molecule type" value="Genomic_DNA"/>
</dbReference>
<feature type="region of interest" description="Disordered" evidence="1">
    <location>
        <begin position="82"/>
        <end position="134"/>
    </location>
</feature>
<dbReference type="AlphaFoldDB" id="A0AB33JD07"/>
<sequence>MYSVKEKLYHFRQLTNPLAVEADLALLHEKNPQSTDFTRFDLAPQKNAEDILFALLDVADHDDIVRNRREFFSKQEVDDELPIDKANSTVDAQGSDVLNSTPVENSVENSTENKGNKASKKSPIPKKKKKSTLK</sequence>
<proteinExistence type="predicted"/>